<dbReference type="PANTHER" id="PTHR43048:SF4">
    <property type="entry name" value="RING-CLEAVING DIOXYGENASE-RELATED"/>
    <property type="match status" value="1"/>
</dbReference>
<evidence type="ECO:0000313" key="3">
    <source>
        <dbReference type="EMBL" id="GIQ71380.1"/>
    </source>
</evidence>
<dbReference type="PANTHER" id="PTHR43048">
    <property type="entry name" value="METHYLMALONYL-COA EPIMERASE"/>
    <property type="match status" value="1"/>
</dbReference>
<name>A0A8J4H7N1_9BACL</name>
<dbReference type="GO" id="GO:0046491">
    <property type="term" value="P:L-methylmalonyl-CoA metabolic process"/>
    <property type="evidence" value="ECO:0007669"/>
    <property type="project" value="TreeGrafter"/>
</dbReference>
<dbReference type="PROSITE" id="PS51819">
    <property type="entry name" value="VOC"/>
    <property type="match status" value="1"/>
</dbReference>
<organism evidence="3 4">
    <name type="scientific">Xylanibacillus composti</name>
    <dbReference type="NCBI Taxonomy" id="1572762"/>
    <lineage>
        <taxon>Bacteria</taxon>
        <taxon>Bacillati</taxon>
        <taxon>Bacillota</taxon>
        <taxon>Bacilli</taxon>
        <taxon>Bacillales</taxon>
        <taxon>Paenibacillaceae</taxon>
        <taxon>Xylanibacillus</taxon>
    </lineage>
</organism>
<dbReference type="Proteomes" id="UP000677918">
    <property type="component" value="Unassembled WGS sequence"/>
</dbReference>
<dbReference type="AlphaFoldDB" id="A0A8J4H7N1"/>
<dbReference type="GO" id="GO:0046872">
    <property type="term" value="F:metal ion binding"/>
    <property type="evidence" value="ECO:0007669"/>
    <property type="project" value="UniProtKB-KW"/>
</dbReference>
<dbReference type="EMBL" id="BOVK01000083">
    <property type="protein sequence ID" value="GIQ71380.1"/>
    <property type="molecule type" value="Genomic_DNA"/>
</dbReference>
<dbReference type="SUPFAM" id="SSF54593">
    <property type="entry name" value="Glyoxalase/Bleomycin resistance protein/Dihydroxybiphenyl dioxygenase"/>
    <property type="match status" value="1"/>
</dbReference>
<keyword evidence="4" id="KW-1185">Reference proteome</keyword>
<dbReference type="RefSeq" id="WP_213414174.1">
    <property type="nucleotide sequence ID" value="NZ_BOVK01000083.1"/>
</dbReference>
<protein>
    <submittedName>
        <fullName evidence="3">Extradiol dioxygenase</fullName>
    </submittedName>
</protein>
<dbReference type="GO" id="GO:0051213">
    <property type="term" value="F:dioxygenase activity"/>
    <property type="evidence" value="ECO:0007669"/>
    <property type="project" value="UniProtKB-KW"/>
</dbReference>
<keyword evidence="3" id="KW-0223">Dioxygenase</keyword>
<keyword evidence="1" id="KW-0479">Metal-binding</keyword>
<dbReference type="Pfam" id="PF00903">
    <property type="entry name" value="Glyoxalase"/>
    <property type="match status" value="1"/>
</dbReference>
<gene>
    <name evidence="3" type="ORF">XYCOK13_42040</name>
</gene>
<proteinExistence type="predicted"/>
<dbReference type="InterPro" id="IPR004360">
    <property type="entry name" value="Glyas_Fos-R_dOase_dom"/>
</dbReference>
<dbReference type="InterPro" id="IPR051785">
    <property type="entry name" value="MMCE/EMCE_epimerase"/>
</dbReference>
<sequence length="146" mass="16734">MRLDNVRLLVSRFDECLIFYRDVLGLKLTWGELGGNYANFDTGDGLGLGLYKKELMSEVIGTTKLPVRSESQDTFVCIFEVDDLEQTVKNIENKGGRCLTEIQDRPNWGIRAVHLRDPDGNLIELYSELAAEKWSEDLIELSKRYE</sequence>
<accession>A0A8J4H7N1</accession>
<evidence type="ECO:0000313" key="4">
    <source>
        <dbReference type="Proteomes" id="UP000677918"/>
    </source>
</evidence>
<evidence type="ECO:0000259" key="2">
    <source>
        <dbReference type="PROSITE" id="PS51819"/>
    </source>
</evidence>
<dbReference type="InterPro" id="IPR037523">
    <property type="entry name" value="VOC_core"/>
</dbReference>
<reference evidence="3" key="1">
    <citation type="submission" date="2021-04" db="EMBL/GenBank/DDBJ databases">
        <title>Draft genome sequence of Xylanibacillus composti strain K13.</title>
        <authorList>
            <person name="Uke A."/>
            <person name="Chhe C."/>
            <person name="Baramee S."/>
            <person name="Kosugi A."/>
        </authorList>
    </citation>
    <scope>NUCLEOTIDE SEQUENCE</scope>
    <source>
        <strain evidence="3">K13</strain>
    </source>
</reference>
<dbReference type="InterPro" id="IPR029068">
    <property type="entry name" value="Glyas_Bleomycin-R_OHBP_Dase"/>
</dbReference>
<dbReference type="GO" id="GO:0004493">
    <property type="term" value="F:methylmalonyl-CoA epimerase activity"/>
    <property type="evidence" value="ECO:0007669"/>
    <property type="project" value="TreeGrafter"/>
</dbReference>
<feature type="domain" description="VOC" evidence="2">
    <location>
        <begin position="2"/>
        <end position="128"/>
    </location>
</feature>
<evidence type="ECO:0000256" key="1">
    <source>
        <dbReference type="ARBA" id="ARBA00022723"/>
    </source>
</evidence>
<dbReference type="Gene3D" id="3.10.180.10">
    <property type="entry name" value="2,3-Dihydroxybiphenyl 1,2-Dioxygenase, domain 1"/>
    <property type="match status" value="1"/>
</dbReference>
<keyword evidence="3" id="KW-0560">Oxidoreductase</keyword>
<comment type="caution">
    <text evidence="3">The sequence shown here is derived from an EMBL/GenBank/DDBJ whole genome shotgun (WGS) entry which is preliminary data.</text>
</comment>